<accession>K5VYS9</accession>
<dbReference type="EMBL" id="JH930476">
    <property type="protein sequence ID" value="EKM51764.1"/>
    <property type="molecule type" value="Genomic_DNA"/>
</dbReference>
<dbReference type="HOGENOM" id="CLU_3014936_0_0_1"/>
<dbReference type="OrthoDB" id="10612387at2759"/>
<evidence type="ECO:0000313" key="1">
    <source>
        <dbReference type="EMBL" id="EKM51764.1"/>
    </source>
</evidence>
<protein>
    <submittedName>
        <fullName evidence="1">Uncharacterized protein</fullName>
    </submittedName>
</protein>
<name>K5VYS9_PHACS</name>
<dbReference type="RefSeq" id="XP_007399563.1">
    <property type="nucleotide sequence ID" value="XM_007399501.1"/>
</dbReference>
<keyword evidence="2" id="KW-1185">Reference proteome</keyword>
<evidence type="ECO:0000313" key="2">
    <source>
        <dbReference type="Proteomes" id="UP000008370"/>
    </source>
</evidence>
<dbReference type="KEGG" id="pco:PHACADRAFT_262095"/>
<proteinExistence type="predicted"/>
<organism evidence="1 2">
    <name type="scientific">Phanerochaete carnosa (strain HHB-10118-sp)</name>
    <name type="common">White-rot fungus</name>
    <name type="synonym">Peniophora carnosa</name>
    <dbReference type="NCBI Taxonomy" id="650164"/>
    <lineage>
        <taxon>Eukaryota</taxon>
        <taxon>Fungi</taxon>
        <taxon>Dikarya</taxon>
        <taxon>Basidiomycota</taxon>
        <taxon>Agaricomycotina</taxon>
        <taxon>Agaricomycetes</taxon>
        <taxon>Polyporales</taxon>
        <taxon>Phanerochaetaceae</taxon>
        <taxon>Phanerochaete</taxon>
    </lineage>
</organism>
<dbReference type="InParanoid" id="K5VYS9"/>
<gene>
    <name evidence="1" type="ORF">PHACADRAFT_262095</name>
</gene>
<sequence length="56" mass="6523">MKSRTPTRLGVEFRASRWEGSAPRDVWQSVRALREESRDEPDCRDKLLNRATCMGD</sequence>
<dbReference type="AlphaFoldDB" id="K5VYS9"/>
<dbReference type="GeneID" id="18918181"/>
<reference evidence="1 2" key="1">
    <citation type="journal article" date="2012" name="BMC Genomics">
        <title>Comparative genomics of the white-rot fungi, Phanerochaete carnosa and P. chrysosporium, to elucidate the genetic basis of the distinct wood types they colonize.</title>
        <authorList>
            <person name="Suzuki H."/>
            <person name="MacDonald J."/>
            <person name="Syed K."/>
            <person name="Salamov A."/>
            <person name="Hori C."/>
            <person name="Aerts A."/>
            <person name="Henrissat B."/>
            <person name="Wiebenga A."/>
            <person name="vanKuyk P.A."/>
            <person name="Barry K."/>
            <person name="Lindquist E."/>
            <person name="LaButti K."/>
            <person name="Lapidus A."/>
            <person name="Lucas S."/>
            <person name="Coutinho P."/>
            <person name="Gong Y."/>
            <person name="Samejima M."/>
            <person name="Mahadevan R."/>
            <person name="Abou-Zaid M."/>
            <person name="de Vries R.P."/>
            <person name="Igarashi K."/>
            <person name="Yadav J.S."/>
            <person name="Grigoriev I.V."/>
            <person name="Master E.R."/>
        </authorList>
    </citation>
    <scope>NUCLEOTIDE SEQUENCE [LARGE SCALE GENOMIC DNA]</scope>
    <source>
        <strain evidence="1 2">HHB-10118-sp</strain>
    </source>
</reference>
<dbReference type="Proteomes" id="UP000008370">
    <property type="component" value="Unassembled WGS sequence"/>
</dbReference>